<gene>
    <name evidence="8" type="ORF">PECUL_23A026212</name>
</gene>
<dbReference type="InterPro" id="IPR011040">
    <property type="entry name" value="Sialidase"/>
</dbReference>
<keyword evidence="5" id="KW-0119">Carbohydrate metabolism</keyword>
<dbReference type="CDD" id="cd15482">
    <property type="entry name" value="Sialidase_non-viral"/>
    <property type="match status" value="1"/>
</dbReference>
<dbReference type="EC" id="3.2.1.18" evidence="3"/>
<evidence type="ECO:0000256" key="4">
    <source>
        <dbReference type="ARBA" id="ARBA00022963"/>
    </source>
</evidence>
<dbReference type="EMBL" id="OW240912">
    <property type="protein sequence ID" value="CAH2225765.1"/>
    <property type="molecule type" value="Genomic_DNA"/>
</dbReference>
<dbReference type="Gene3D" id="2.120.10.10">
    <property type="match status" value="1"/>
</dbReference>
<dbReference type="GO" id="GO:0006689">
    <property type="term" value="P:ganglioside catabolic process"/>
    <property type="evidence" value="ECO:0007669"/>
    <property type="project" value="TreeGrafter"/>
</dbReference>
<evidence type="ECO:0000259" key="7">
    <source>
        <dbReference type="Pfam" id="PF13088"/>
    </source>
</evidence>
<dbReference type="InterPro" id="IPR036278">
    <property type="entry name" value="Sialidase_sf"/>
</dbReference>
<evidence type="ECO:0000256" key="3">
    <source>
        <dbReference type="ARBA" id="ARBA00012733"/>
    </source>
</evidence>
<evidence type="ECO:0000256" key="2">
    <source>
        <dbReference type="ARBA" id="ARBA00009348"/>
    </source>
</evidence>
<dbReference type="PANTHER" id="PTHR10628:SF29">
    <property type="entry name" value="EXO-ALPHA-SIALIDASE"/>
    <property type="match status" value="1"/>
</dbReference>
<keyword evidence="6" id="KW-0326">Glycosidase</keyword>
<evidence type="ECO:0000313" key="8">
    <source>
        <dbReference type="EMBL" id="CAH2225765.1"/>
    </source>
</evidence>
<dbReference type="InterPro" id="IPR026856">
    <property type="entry name" value="Sialidase_fam"/>
</dbReference>
<dbReference type="Proteomes" id="UP001295444">
    <property type="component" value="Chromosome 01"/>
</dbReference>
<evidence type="ECO:0000256" key="6">
    <source>
        <dbReference type="ARBA" id="ARBA00023295"/>
    </source>
</evidence>
<dbReference type="FunFam" id="2.120.10.10:FF:000011">
    <property type="entry name" value="Sialidase 3b"/>
    <property type="match status" value="1"/>
</dbReference>
<dbReference type="AlphaFoldDB" id="A0AAD1R842"/>
<dbReference type="GO" id="GO:0005737">
    <property type="term" value="C:cytoplasm"/>
    <property type="evidence" value="ECO:0007669"/>
    <property type="project" value="TreeGrafter"/>
</dbReference>
<evidence type="ECO:0000256" key="1">
    <source>
        <dbReference type="ARBA" id="ARBA00000427"/>
    </source>
</evidence>
<keyword evidence="4" id="KW-0442">Lipid degradation</keyword>
<protein>
    <recommendedName>
        <fullName evidence="3">exo-alpha-sialidase</fullName>
        <ecNumber evidence="3">3.2.1.18</ecNumber>
    </recommendedName>
</protein>
<sequence length="414" mass="47739">MSSFPMPPIYVNDQPCHEPTSSKYVKSIEPVMKASLPERTPLFSHEPNGPAYRIPSLIYIKEENTFVAFAERRKNNADVSAEYVVMRRGIYKTGYVKWEGIQPLHEATMKNHRTMNPCSVYDKNSKVLFLFFNCIPDGVTENHMRVWGNSSKLCYVTSSDFGKTWSFIKDITEVTNGIRKMTTCFLSPGHGIQTQDGKLIIPAYVYIAKYWCIHWWFDAAQSFYLYSADQGHKWEISQRIVKYKSGECELAEICDDGKNMLYCNARSTSVKRVEALSLNIGGEFKFVEKSRKLKEIKDGCHGSVLSFLGGEETAQNHNHWLMFSHPIKNDRRDLGIFLNTFPLKSDSWSKPWVIYEGFSGYSDLVDCQEANTFAVLFEGGDKTHYEHIYFCLFTLEDVLENIKKKKSLFARFKK</sequence>
<evidence type="ECO:0000256" key="5">
    <source>
        <dbReference type="ARBA" id="ARBA00023277"/>
    </source>
</evidence>
<dbReference type="PANTHER" id="PTHR10628">
    <property type="entry name" value="SIALIDASE"/>
    <property type="match status" value="1"/>
</dbReference>
<dbReference type="GO" id="GO:0009313">
    <property type="term" value="P:oligosaccharide catabolic process"/>
    <property type="evidence" value="ECO:0007669"/>
    <property type="project" value="TreeGrafter"/>
</dbReference>
<keyword evidence="6" id="KW-0378">Hydrolase</keyword>
<dbReference type="Pfam" id="PF13088">
    <property type="entry name" value="BNR_2"/>
    <property type="match status" value="1"/>
</dbReference>
<evidence type="ECO:0000313" key="9">
    <source>
        <dbReference type="Proteomes" id="UP001295444"/>
    </source>
</evidence>
<comment type="catalytic activity">
    <reaction evidence="1">
        <text>Hydrolysis of alpha-(2-&gt;3)-, alpha-(2-&gt;6)-, alpha-(2-&gt;8)- glycosidic linkages of terminal sialic acid residues in oligosaccharides, glycoproteins, glycolipids, colominic acid and synthetic substrates.</text>
        <dbReference type="EC" id="3.2.1.18"/>
    </reaction>
</comment>
<name>A0AAD1R842_PELCU</name>
<reference evidence="8" key="1">
    <citation type="submission" date="2022-03" db="EMBL/GenBank/DDBJ databases">
        <authorList>
            <person name="Alioto T."/>
            <person name="Alioto T."/>
            <person name="Gomez Garrido J."/>
        </authorList>
    </citation>
    <scope>NUCLEOTIDE SEQUENCE</scope>
</reference>
<proteinExistence type="inferred from homology"/>
<comment type="similarity">
    <text evidence="2">Belongs to the glycosyl hydrolase 33 family.</text>
</comment>
<dbReference type="SUPFAM" id="SSF50939">
    <property type="entry name" value="Sialidases"/>
    <property type="match status" value="1"/>
</dbReference>
<accession>A0AAD1R842</accession>
<dbReference type="GO" id="GO:0016020">
    <property type="term" value="C:membrane"/>
    <property type="evidence" value="ECO:0007669"/>
    <property type="project" value="TreeGrafter"/>
</dbReference>
<feature type="domain" description="Sialidase" evidence="7">
    <location>
        <begin position="81"/>
        <end position="369"/>
    </location>
</feature>
<keyword evidence="4" id="KW-0443">Lipid metabolism</keyword>
<dbReference type="GO" id="GO:0004308">
    <property type="term" value="F:exo-alpha-sialidase activity"/>
    <property type="evidence" value="ECO:0007669"/>
    <property type="project" value="UniProtKB-EC"/>
</dbReference>
<organism evidence="8 9">
    <name type="scientific">Pelobates cultripes</name>
    <name type="common">Western spadefoot toad</name>
    <dbReference type="NCBI Taxonomy" id="61616"/>
    <lineage>
        <taxon>Eukaryota</taxon>
        <taxon>Metazoa</taxon>
        <taxon>Chordata</taxon>
        <taxon>Craniata</taxon>
        <taxon>Vertebrata</taxon>
        <taxon>Euteleostomi</taxon>
        <taxon>Amphibia</taxon>
        <taxon>Batrachia</taxon>
        <taxon>Anura</taxon>
        <taxon>Pelobatoidea</taxon>
        <taxon>Pelobatidae</taxon>
        <taxon>Pelobates</taxon>
    </lineage>
</organism>
<keyword evidence="9" id="KW-1185">Reference proteome</keyword>